<accession>A0A9N9US94</accession>
<dbReference type="Proteomes" id="UP000754883">
    <property type="component" value="Unassembled WGS sequence"/>
</dbReference>
<dbReference type="AlphaFoldDB" id="A0A9N9US94"/>
<protein>
    <submittedName>
        <fullName evidence="1">Uncharacterized protein</fullName>
    </submittedName>
</protein>
<evidence type="ECO:0000313" key="2">
    <source>
        <dbReference type="Proteomes" id="UP000754883"/>
    </source>
</evidence>
<proteinExistence type="predicted"/>
<organism evidence="1 2">
    <name type="scientific">Clonostachys byssicola</name>
    <dbReference type="NCBI Taxonomy" id="160290"/>
    <lineage>
        <taxon>Eukaryota</taxon>
        <taxon>Fungi</taxon>
        <taxon>Dikarya</taxon>
        <taxon>Ascomycota</taxon>
        <taxon>Pezizomycotina</taxon>
        <taxon>Sordariomycetes</taxon>
        <taxon>Hypocreomycetidae</taxon>
        <taxon>Hypocreales</taxon>
        <taxon>Bionectriaceae</taxon>
        <taxon>Clonostachys</taxon>
    </lineage>
</organism>
<comment type="caution">
    <text evidence="1">The sequence shown here is derived from an EMBL/GenBank/DDBJ whole genome shotgun (WGS) entry which is preliminary data.</text>
</comment>
<evidence type="ECO:0000313" key="1">
    <source>
        <dbReference type="EMBL" id="CAG9994526.1"/>
    </source>
</evidence>
<name>A0A9N9US94_9HYPO</name>
<gene>
    <name evidence="1" type="ORF">CBYS24578_00013481</name>
</gene>
<reference evidence="2" key="1">
    <citation type="submission" date="2019-06" db="EMBL/GenBank/DDBJ databases">
        <authorList>
            <person name="Broberg M."/>
        </authorList>
    </citation>
    <scope>NUCLEOTIDE SEQUENCE [LARGE SCALE GENOMIC DNA]</scope>
</reference>
<dbReference type="EMBL" id="CABFNO020001527">
    <property type="protein sequence ID" value="CAG9994526.1"/>
    <property type="molecule type" value="Genomic_DNA"/>
</dbReference>
<keyword evidence="2" id="KW-1185">Reference proteome</keyword>
<sequence length="149" mass="16529">MRHSTFITGNTCYSPNSLVQLPQLFFVSEIHDNRLIKSETRESGPININEEHLNTGMGPTHAIADTVLDKNASTLLLKLKHKNHPHEHNAAEEPPDMACNSQLAAGFEKYRRTASLLQHATSPQSSSYQSGTVRHYALANCRPLADTEP</sequence>
<reference evidence="1 2" key="2">
    <citation type="submission" date="2021-10" db="EMBL/GenBank/DDBJ databases">
        <authorList>
            <person name="Piombo E."/>
        </authorList>
    </citation>
    <scope>NUCLEOTIDE SEQUENCE [LARGE SCALE GENOMIC DNA]</scope>
</reference>